<evidence type="ECO:0000313" key="1">
    <source>
        <dbReference type="EMBL" id="SNT75320.1"/>
    </source>
</evidence>
<dbReference type="RefSeq" id="WP_089413096.1">
    <property type="nucleotide sequence ID" value="NZ_FZQA01000008.1"/>
</dbReference>
<proteinExistence type="predicted"/>
<organism evidence="1 2">
    <name type="scientific">Amphiplicatus metriothermophilus</name>
    <dbReference type="NCBI Taxonomy" id="1519374"/>
    <lineage>
        <taxon>Bacteria</taxon>
        <taxon>Pseudomonadati</taxon>
        <taxon>Pseudomonadota</taxon>
        <taxon>Alphaproteobacteria</taxon>
        <taxon>Parvularculales</taxon>
        <taxon>Parvularculaceae</taxon>
        <taxon>Amphiplicatus</taxon>
    </lineage>
</organism>
<dbReference type="EMBL" id="FZQA01000008">
    <property type="protein sequence ID" value="SNT75320.1"/>
    <property type="molecule type" value="Genomic_DNA"/>
</dbReference>
<sequence>MSTFEDAAARLSGAVEALEDALAQRLHNLALQGEFAEAARRQSRAARARAEAASEAIAGVIAELRAILDEADGAAGAQANEA</sequence>
<gene>
    <name evidence="1" type="ORF">SAMN06297382_2661</name>
</gene>
<name>A0A239PYS2_9PROT</name>
<evidence type="ECO:0000313" key="2">
    <source>
        <dbReference type="Proteomes" id="UP000198346"/>
    </source>
</evidence>
<dbReference type="AlphaFoldDB" id="A0A239PYS2"/>
<keyword evidence="2" id="KW-1185">Reference proteome</keyword>
<accession>A0A239PYS2</accession>
<reference evidence="1 2" key="1">
    <citation type="submission" date="2017-07" db="EMBL/GenBank/DDBJ databases">
        <authorList>
            <person name="Sun Z.S."/>
            <person name="Albrecht U."/>
            <person name="Echele G."/>
            <person name="Lee C.C."/>
        </authorList>
    </citation>
    <scope>NUCLEOTIDE SEQUENCE [LARGE SCALE GENOMIC DNA]</scope>
    <source>
        <strain evidence="1 2">CGMCC 1.12710</strain>
    </source>
</reference>
<protein>
    <submittedName>
        <fullName evidence="1">Uncharacterized protein</fullName>
    </submittedName>
</protein>
<dbReference type="Proteomes" id="UP000198346">
    <property type="component" value="Unassembled WGS sequence"/>
</dbReference>